<reference evidence="1 2" key="1">
    <citation type="submission" date="2018-02" db="EMBL/GenBank/DDBJ databases">
        <title>FDA/CDC Antimicrobial Resistant Isolate Bank Genome Sequencing.</title>
        <authorList>
            <person name="Benahmed F.H."/>
            <person name="Lutgring J.D."/>
            <person name="Yoo B."/>
            <person name="Machado M."/>
            <person name="Brown A."/>
            <person name="McAllister G."/>
            <person name="Perry A."/>
            <person name="Halpin A.L."/>
            <person name="Vavikolanu K."/>
            <person name="Ott S."/>
            <person name="Zhao X."/>
            <person name="Tallon L.J."/>
            <person name="Sadzewicz L."/>
            <person name="Aluvathingal J."/>
            <person name="Nadendla S."/>
            <person name="Voskania-kordi A."/>
            <person name="Simonyan V."/>
            <person name="Patel J."/>
            <person name="Shawar R.M."/>
        </authorList>
    </citation>
    <scope>NUCLEOTIDE SEQUENCE [LARGE SCALE GENOMIC DNA]</scope>
    <source>
        <strain evidence="1 2">AR_0356</strain>
        <plasmid evidence="1 2">unnamed3</plasmid>
    </source>
</reference>
<gene>
    <name evidence="1" type="ORF">CSB93_7026</name>
</gene>
<sequence>MTDEQPEGGSRTLPIGGPGLLFLVGYAGGSTHARYARADQQ</sequence>
<accession>A0A2R3IL38</accession>
<dbReference type="Proteomes" id="UP000238390">
    <property type="component" value="Plasmid unnamed3"/>
</dbReference>
<geneLocation type="plasmid" evidence="1 2">
    <name>unnamed3</name>
</geneLocation>
<dbReference type="AlphaFoldDB" id="A0A2R3IL38"/>
<protein>
    <submittedName>
        <fullName evidence="1">Uncharacterized protein</fullName>
    </submittedName>
</protein>
<dbReference type="EMBL" id="CP027167">
    <property type="protein sequence ID" value="AVK02601.1"/>
    <property type="molecule type" value="Genomic_DNA"/>
</dbReference>
<dbReference type="RefSeq" id="WP_023093845.1">
    <property type="nucleotide sequence ID" value="NZ_CP027167.1"/>
</dbReference>
<keyword evidence="1" id="KW-0614">Plasmid</keyword>
<organism evidence="1 2">
    <name type="scientific">Pseudomonas paraeruginosa</name>
    <dbReference type="NCBI Taxonomy" id="2994495"/>
    <lineage>
        <taxon>Bacteria</taxon>
        <taxon>Pseudomonadati</taxon>
        <taxon>Pseudomonadota</taxon>
        <taxon>Gammaproteobacteria</taxon>
        <taxon>Pseudomonadales</taxon>
        <taxon>Pseudomonadaceae</taxon>
        <taxon>Pseudomonas</taxon>
    </lineage>
</organism>
<evidence type="ECO:0000313" key="2">
    <source>
        <dbReference type="Proteomes" id="UP000238390"/>
    </source>
</evidence>
<evidence type="ECO:0000313" key="1">
    <source>
        <dbReference type="EMBL" id="AVK02601.1"/>
    </source>
</evidence>
<proteinExistence type="predicted"/>
<name>A0A2R3IL38_9PSED</name>
<keyword evidence="2" id="KW-1185">Reference proteome</keyword>